<dbReference type="SMART" id="SM00966">
    <property type="entry name" value="SpoVT_AbrB"/>
    <property type="match status" value="1"/>
</dbReference>
<name>A0A2H0VBL2_9BACT</name>
<organism evidence="2 3">
    <name type="scientific">Candidatus Doudnabacteria bacterium CG10_big_fil_rev_8_21_14_0_10_42_18</name>
    <dbReference type="NCBI Taxonomy" id="1974552"/>
    <lineage>
        <taxon>Bacteria</taxon>
        <taxon>Candidatus Doudnaibacteriota</taxon>
    </lineage>
</organism>
<proteinExistence type="predicted"/>
<dbReference type="SUPFAM" id="SSF89447">
    <property type="entry name" value="AbrB/MazE/MraZ-like"/>
    <property type="match status" value="1"/>
</dbReference>
<dbReference type="Pfam" id="PF04014">
    <property type="entry name" value="MazE_antitoxin"/>
    <property type="match status" value="1"/>
</dbReference>
<dbReference type="Gene3D" id="2.10.260.10">
    <property type="match status" value="1"/>
</dbReference>
<dbReference type="Proteomes" id="UP000230922">
    <property type="component" value="Unassembled WGS sequence"/>
</dbReference>
<dbReference type="AlphaFoldDB" id="A0A2H0VBL2"/>
<gene>
    <name evidence="2" type="ORF">COT92_00840</name>
</gene>
<feature type="domain" description="SpoVT-AbrB" evidence="1">
    <location>
        <begin position="6"/>
        <end position="53"/>
    </location>
</feature>
<evidence type="ECO:0000259" key="1">
    <source>
        <dbReference type="SMART" id="SM00966"/>
    </source>
</evidence>
<dbReference type="EMBL" id="PFAK01000013">
    <property type="protein sequence ID" value="PIR96483.1"/>
    <property type="molecule type" value="Genomic_DNA"/>
</dbReference>
<evidence type="ECO:0000313" key="3">
    <source>
        <dbReference type="Proteomes" id="UP000230922"/>
    </source>
</evidence>
<dbReference type="InterPro" id="IPR007159">
    <property type="entry name" value="SpoVT-AbrB_dom"/>
</dbReference>
<accession>A0A2H0VBL2</accession>
<dbReference type="GO" id="GO:0003677">
    <property type="term" value="F:DNA binding"/>
    <property type="evidence" value="ECO:0007669"/>
    <property type="project" value="InterPro"/>
</dbReference>
<protein>
    <recommendedName>
        <fullName evidence="1">SpoVT-AbrB domain-containing protein</fullName>
    </recommendedName>
</protein>
<comment type="caution">
    <text evidence="2">The sequence shown here is derived from an EMBL/GenBank/DDBJ whole genome shotgun (WGS) entry which is preliminary data.</text>
</comment>
<evidence type="ECO:0000313" key="2">
    <source>
        <dbReference type="EMBL" id="PIR96483.1"/>
    </source>
</evidence>
<reference evidence="3" key="1">
    <citation type="submission" date="2017-09" db="EMBL/GenBank/DDBJ databases">
        <title>Depth-based differentiation of microbial function through sediment-hosted aquifers and enrichment of novel symbionts in the deep terrestrial subsurface.</title>
        <authorList>
            <person name="Probst A.J."/>
            <person name="Ladd B."/>
            <person name="Jarett J.K."/>
            <person name="Geller-Mcgrath D.E."/>
            <person name="Sieber C.M.K."/>
            <person name="Emerson J.B."/>
            <person name="Anantharaman K."/>
            <person name="Thomas B.C."/>
            <person name="Malmstrom R."/>
            <person name="Stieglmeier M."/>
            <person name="Klingl A."/>
            <person name="Woyke T."/>
            <person name="Ryan C.M."/>
            <person name="Banfield J.F."/>
        </authorList>
    </citation>
    <scope>NUCLEOTIDE SEQUENCE [LARGE SCALE GENOMIC DNA]</scope>
</reference>
<sequence length="69" mass="7862">MIRKIFKTGNSLALTLPKKVLGELGFKLGDMAEISVSQDKSKIYIVKAKKRSQGEFSFKVRHRLGERRP</sequence>
<dbReference type="InterPro" id="IPR037914">
    <property type="entry name" value="SpoVT-AbrB_sf"/>
</dbReference>